<evidence type="ECO:0000313" key="3">
    <source>
        <dbReference type="EMBL" id="MCD9639502.1"/>
    </source>
</evidence>
<feature type="region of interest" description="Disordered" evidence="1">
    <location>
        <begin position="35"/>
        <end position="72"/>
    </location>
</feature>
<protein>
    <submittedName>
        <fullName evidence="3">Uncharacterized protein</fullName>
    </submittedName>
</protein>
<keyword evidence="4" id="KW-1185">Reference proteome</keyword>
<feature type="region of interest" description="Disordered" evidence="1">
    <location>
        <begin position="140"/>
        <end position="184"/>
    </location>
</feature>
<gene>
    <name evidence="3" type="ORF">HAX54_024084</name>
</gene>
<sequence length="184" mass="20549">MRALFLIYLILGPFGAQPRITTSLENHHRVKVGSGYGRAAHLPPPSPASSPPSKEVSRVSPTRTDEKTSENSELLATTIIGQEAKNQLSSFKKLFVSYLLPVSYVWNFVSSSDEKYWRPRPRFPSPPKSSDHKRQIVMDSNFHDHNNNKYGREGGRLAPPAPEYDPPIHQVTRKAGGRGLSSPF</sequence>
<evidence type="ECO:0000256" key="2">
    <source>
        <dbReference type="SAM" id="SignalP"/>
    </source>
</evidence>
<evidence type="ECO:0000256" key="1">
    <source>
        <dbReference type="SAM" id="MobiDB-lite"/>
    </source>
</evidence>
<feature type="signal peptide" evidence="2">
    <location>
        <begin position="1"/>
        <end position="16"/>
    </location>
</feature>
<dbReference type="EMBL" id="JACEIK010002932">
    <property type="protein sequence ID" value="MCD9639502.1"/>
    <property type="molecule type" value="Genomic_DNA"/>
</dbReference>
<name>A0ABS8UZF9_DATST</name>
<evidence type="ECO:0000313" key="4">
    <source>
        <dbReference type="Proteomes" id="UP000823775"/>
    </source>
</evidence>
<comment type="caution">
    <text evidence="3">The sequence shown here is derived from an EMBL/GenBank/DDBJ whole genome shotgun (WGS) entry which is preliminary data.</text>
</comment>
<reference evidence="3 4" key="1">
    <citation type="journal article" date="2021" name="BMC Genomics">
        <title>Datura genome reveals duplications of psychoactive alkaloid biosynthetic genes and high mutation rate following tissue culture.</title>
        <authorList>
            <person name="Rajewski A."/>
            <person name="Carter-House D."/>
            <person name="Stajich J."/>
            <person name="Litt A."/>
        </authorList>
    </citation>
    <scope>NUCLEOTIDE SEQUENCE [LARGE SCALE GENOMIC DNA]</scope>
    <source>
        <strain evidence="3">AR-01</strain>
    </source>
</reference>
<proteinExistence type="predicted"/>
<feature type="compositionally biased region" description="Basic and acidic residues" evidence="1">
    <location>
        <begin position="140"/>
        <end position="155"/>
    </location>
</feature>
<accession>A0ABS8UZF9</accession>
<dbReference type="Proteomes" id="UP000823775">
    <property type="component" value="Unassembled WGS sequence"/>
</dbReference>
<feature type="chain" id="PRO_5045839492" evidence="2">
    <location>
        <begin position="17"/>
        <end position="184"/>
    </location>
</feature>
<organism evidence="3 4">
    <name type="scientific">Datura stramonium</name>
    <name type="common">Jimsonweed</name>
    <name type="synonym">Common thornapple</name>
    <dbReference type="NCBI Taxonomy" id="4076"/>
    <lineage>
        <taxon>Eukaryota</taxon>
        <taxon>Viridiplantae</taxon>
        <taxon>Streptophyta</taxon>
        <taxon>Embryophyta</taxon>
        <taxon>Tracheophyta</taxon>
        <taxon>Spermatophyta</taxon>
        <taxon>Magnoliopsida</taxon>
        <taxon>eudicotyledons</taxon>
        <taxon>Gunneridae</taxon>
        <taxon>Pentapetalae</taxon>
        <taxon>asterids</taxon>
        <taxon>lamiids</taxon>
        <taxon>Solanales</taxon>
        <taxon>Solanaceae</taxon>
        <taxon>Solanoideae</taxon>
        <taxon>Datureae</taxon>
        <taxon>Datura</taxon>
    </lineage>
</organism>
<keyword evidence="2" id="KW-0732">Signal</keyword>